<name>A0A1Z5JDD4_FISSO</name>
<feature type="transmembrane region" description="Helical" evidence="1">
    <location>
        <begin position="61"/>
        <end position="84"/>
    </location>
</feature>
<protein>
    <submittedName>
        <fullName evidence="2">Uncharacterized protein</fullName>
    </submittedName>
</protein>
<reference evidence="2 3" key="1">
    <citation type="journal article" date="2015" name="Plant Cell">
        <title>Oil accumulation by the oleaginous diatom Fistulifera solaris as revealed by the genome and transcriptome.</title>
        <authorList>
            <person name="Tanaka T."/>
            <person name="Maeda Y."/>
            <person name="Veluchamy A."/>
            <person name="Tanaka M."/>
            <person name="Abida H."/>
            <person name="Marechal E."/>
            <person name="Bowler C."/>
            <person name="Muto M."/>
            <person name="Sunaga Y."/>
            <person name="Tanaka M."/>
            <person name="Yoshino T."/>
            <person name="Taniguchi T."/>
            <person name="Fukuda Y."/>
            <person name="Nemoto M."/>
            <person name="Matsumoto M."/>
            <person name="Wong P.S."/>
            <person name="Aburatani S."/>
            <person name="Fujibuchi W."/>
        </authorList>
    </citation>
    <scope>NUCLEOTIDE SEQUENCE [LARGE SCALE GENOMIC DNA]</scope>
    <source>
        <strain evidence="2 3">JPCC DA0580</strain>
    </source>
</reference>
<sequence length="172" mass="19581">MIVEFFSFPHGRDPPVIWTIILMKLAVIANIVAFDFGSGPFALTAWGILMATTFRPVPERILTVSATLCFVLAYFCAREAYLVYTARICRHLDEFHNASDHSKEMDDEVDKFCHMRGFLVDSNGIATILWFSTAVMVWKFPESRQLSRNRGYDSVDGPSASLYRPVPEMELM</sequence>
<comment type="caution">
    <text evidence="2">The sequence shown here is derived from an EMBL/GenBank/DDBJ whole genome shotgun (WGS) entry which is preliminary data.</text>
</comment>
<keyword evidence="1" id="KW-0472">Membrane</keyword>
<feature type="transmembrane region" description="Helical" evidence="1">
    <location>
        <begin position="16"/>
        <end position="49"/>
    </location>
</feature>
<feature type="transmembrane region" description="Helical" evidence="1">
    <location>
        <begin position="124"/>
        <end position="140"/>
    </location>
</feature>
<evidence type="ECO:0000313" key="2">
    <source>
        <dbReference type="EMBL" id="GAX11771.1"/>
    </source>
</evidence>
<organism evidence="2 3">
    <name type="scientific">Fistulifera solaris</name>
    <name type="common">Oleaginous diatom</name>
    <dbReference type="NCBI Taxonomy" id="1519565"/>
    <lineage>
        <taxon>Eukaryota</taxon>
        <taxon>Sar</taxon>
        <taxon>Stramenopiles</taxon>
        <taxon>Ochrophyta</taxon>
        <taxon>Bacillariophyta</taxon>
        <taxon>Bacillariophyceae</taxon>
        <taxon>Bacillariophycidae</taxon>
        <taxon>Naviculales</taxon>
        <taxon>Naviculaceae</taxon>
        <taxon>Fistulifera</taxon>
    </lineage>
</organism>
<keyword evidence="1" id="KW-1133">Transmembrane helix</keyword>
<evidence type="ECO:0000256" key="1">
    <source>
        <dbReference type="SAM" id="Phobius"/>
    </source>
</evidence>
<accession>A0A1Z5JDD4</accession>
<dbReference type="AlphaFoldDB" id="A0A1Z5JDD4"/>
<keyword evidence="1" id="KW-0812">Transmembrane</keyword>
<keyword evidence="3" id="KW-1185">Reference proteome</keyword>
<dbReference type="EMBL" id="BDSP01000044">
    <property type="protein sequence ID" value="GAX11771.1"/>
    <property type="molecule type" value="Genomic_DNA"/>
</dbReference>
<gene>
    <name evidence="2" type="ORF">FisN_7Lu171</name>
</gene>
<dbReference type="Proteomes" id="UP000198406">
    <property type="component" value="Unassembled WGS sequence"/>
</dbReference>
<dbReference type="InParanoid" id="A0A1Z5JDD4"/>
<evidence type="ECO:0000313" key="3">
    <source>
        <dbReference type="Proteomes" id="UP000198406"/>
    </source>
</evidence>
<proteinExistence type="predicted"/>